<organism evidence="2 3">
    <name type="scientific">Corynebacterium endometrii</name>
    <dbReference type="NCBI Taxonomy" id="2488819"/>
    <lineage>
        <taxon>Bacteria</taxon>
        <taxon>Bacillati</taxon>
        <taxon>Actinomycetota</taxon>
        <taxon>Actinomycetes</taxon>
        <taxon>Mycobacteriales</taxon>
        <taxon>Corynebacteriaceae</taxon>
        <taxon>Corynebacterium</taxon>
    </lineage>
</organism>
<sequence length="97" mass="11454">MPQYDADKKNMTPAQRAAQDERTEDDRRNGRFVATEFATAPFNDFMMRLMAEELPMLDSTSRRRVYDILREYQASGQPQITSQEELPKEIRDIMDLY</sequence>
<gene>
    <name evidence="2" type="ORF">CENDO_00740</name>
</gene>
<accession>A0A4V1CEA8</accession>
<reference evidence="2 3" key="1">
    <citation type="submission" date="2019-04" db="EMBL/GenBank/DDBJ databases">
        <title>Corynebacterium endometrii sp. nov., isolated from the uterus of a cow with endometritis.</title>
        <authorList>
            <person name="Ballas P."/>
            <person name="Ruckert C."/>
            <person name="Wagener K."/>
            <person name="Drillich M."/>
            <person name="Kaempfer P."/>
            <person name="Busse H.-J."/>
            <person name="Ehling-Schulz M."/>
        </authorList>
    </citation>
    <scope>NUCLEOTIDE SEQUENCE [LARGE SCALE GENOMIC DNA]</scope>
    <source>
        <strain evidence="2 3">LMM-1653</strain>
    </source>
</reference>
<proteinExistence type="predicted"/>
<feature type="compositionally biased region" description="Basic and acidic residues" evidence="1">
    <location>
        <begin position="1"/>
        <end position="10"/>
    </location>
</feature>
<dbReference type="AlphaFoldDB" id="A0A4V1CEA8"/>
<protein>
    <submittedName>
        <fullName evidence="2">Uncharacterized protein</fullName>
    </submittedName>
</protein>
<evidence type="ECO:0000313" key="2">
    <source>
        <dbReference type="EMBL" id="QCB27458.1"/>
    </source>
</evidence>
<feature type="compositionally biased region" description="Basic and acidic residues" evidence="1">
    <location>
        <begin position="18"/>
        <end position="29"/>
    </location>
</feature>
<evidence type="ECO:0000313" key="3">
    <source>
        <dbReference type="Proteomes" id="UP000296352"/>
    </source>
</evidence>
<dbReference type="KEGG" id="cee:CENDO_00740"/>
<keyword evidence="3" id="KW-1185">Reference proteome</keyword>
<dbReference type="OrthoDB" id="4409132at2"/>
<dbReference type="RefSeq" id="WP_136140330.1">
    <property type="nucleotide sequence ID" value="NZ_CP039247.1"/>
</dbReference>
<dbReference type="Proteomes" id="UP000296352">
    <property type="component" value="Chromosome"/>
</dbReference>
<evidence type="ECO:0000256" key="1">
    <source>
        <dbReference type="SAM" id="MobiDB-lite"/>
    </source>
</evidence>
<feature type="region of interest" description="Disordered" evidence="1">
    <location>
        <begin position="1"/>
        <end position="30"/>
    </location>
</feature>
<name>A0A4V1CEA8_9CORY</name>
<dbReference type="EMBL" id="CP039247">
    <property type="protein sequence ID" value="QCB27458.1"/>
    <property type="molecule type" value="Genomic_DNA"/>
</dbReference>